<feature type="compositionally biased region" description="Low complexity" evidence="1">
    <location>
        <begin position="113"/>
        <end position="126"/>
    </location>
</feature>
<dbReference type="EMBL" id="DS989823">
    <property type="protein sequence ID" value="EFQ99171.1"/>
    <property type="molecule type" value="Genomic_DNA"/>
</dbReference>
<sequence>MGPTPLEHSSNITAASSSSGTGPGSCVSPQPQSIDTNNLVVCAPTGINTSDSPSSPIRSSSPTGCSELMEELNSESTRKRPRLDSGSGANCTHDTASMTTPTTPVEASEDAQDNQQNQQTLQDQTDSTPGVGEEDPVGALDGGSVHSGPLTAGEDQEKMPITPLPAAAVQTSMNGSPIVPPRPSSRVTINMKSPTSETGRSLQAMPEDEESTALSTEKKGVIVEDGNNVTKPEFNHISQLDGVSAVLQSSSNSQVIEDTHSSIPMERNTVILPDSPSSVASVEIEVADPEDMDQDPTTTSWRPLDDVIRGPREPQVVQIHEEVSLAEAFPNFRTAYNIRECVLDMKAAMERGTIHDLNMFDALKTWFELCSSNLNYLTYQALIEDRDLWEEVPSVVEGLLRRTTEFIAEEGESPMSYMEEFLSCYAEIALHVISIDAEQISQSPEDRSAQQDPISRTYWMPLASMLQLRKIPLYAAMERDYGSDIIDMVGHLNDRVAGRQVNGVLVLTSFMKAVSPFLAKSPILTSLFTSALNVTHNILDSFVGRRCQPNYSRPSSKEITIQVYALLRFSEPVYRSLIEKSSSCLSSDTSDTILRTMGNSFRVLCGFDEETATTVDRDLQLNVPEGVNSLEFGHIVSLGWKFTILKKHIMSGRMELRVYGMESIQGDLVNFWSQHIQNVPGALNHATTKYLVNFLRGHKIVDYVVGVESHPQLISRGSNIVGFLVVTSTYTNEDTDIIWKTVSESHDPRTVSEVLAMLSSTFTMHHESEPLIYICNKLIELPMQRFDIRMIEFCDLLLNAVRSKHGESLRHQELGHYPHVDIMPVRLCVRLIRGALSTNELPPEQRSQIQRFASKQLSQFVSLGISETDKSELYQQCVQDVSDMNEFALGSIHALNALIPTFDTQDIRRLALDLDFTRLVIMELAHAATTPATDGEDEYLCNTIVPRLNLVHRIIDKVPETISPDLSDILWDKVFTSKVISEQNRNYMWEVLSKSASRCLKRNTFLETFMNDYLPRIPPEDITESVLLFAKQTVNYDVKFHHQPISNDGEVVNIPGMDRIWHFILTAPNPTIGINAINFAIDTYLDHSLIKGSSPSSAEATHVSLVDRCVAQLAAAAAKLKTFIDGTTSGEDEPMVIVPSDNEVRAEELRFARSLLFLRQLLQGLRTRPHYTPPQGSPPCMPLKPEPIRGESIDLAYQAFSMGSQSRIRTFTIGDLSTASELADKIAHVTGFSKFTTISGGQRLDLRGGNANQTIRDLKLATAGLLIVRKDSDAYEASFGGRRQSLTLVDSEVLKHFNDLYDLLSLDERFSKEIFDFLILFPPQQAVRDFVRSPEIGETDMFPIEKPYKLLYILNCLIVCVREESMSVNRDQAFISHVIKNIDAILMKPGMSELLQENTLKLNIACSFVDCLLVALKALAKSTPGSSQHLFTNPPGLISLILSLLTLNRNDSSIPLNEPTLQRLVSSSFATLIEASMNDEHVWAELKDYTQMLDLLYSLLLSEPRPGIRKDIAEIIFSLCGTSPLQKGYWSNTVSKNAIPTGNLATATGSDMVKSFWQSISSLLPRSVEHPQLAQEFFEVSLVTFHTVAMLPTTEMPYKQYVQDWGNILLNHNGNEFVGRERVDHIVLGFAYMLKMCLELAISENIDAGSSNLMVNLFIAFLFPNLSDTQDERVQPGIPIMNPTTRQEIYNIILLLCRGTDNCSEMLELLEDIIPYDYTYDPTWIFDRSKTIRSAEGYAGLRNLSNTCYLNSLFTQLFMNLDFRKFILEVETSEDDPTQAVLSETKRVFAYLQDTWQKSVDPQTAVDTIRTYDNEPIDINIQMDVDEFYNLLFDRWESQIRTAEDKKKFRAFYGGQLVQQIKSKECEHISERLEPFSAIQCDIKGKPGLEDSLRAYVEGEIMQGDNKYSCTSCGKHVDAVKRACLKDIPDNLIFHLKRFDFDVISMMRSKINDEFHFPERIDMSPFTIDYLSNPDAPIEPDMFELVGVLVHSGTAESGHYYSYIKERPSAGPNNSWVEFNDSDVTRFDPAKIPDQCFGGTSDNMHSLSHVRFGCKVWNAYMLFYQRVSSMEKAKVVYKDSIGDSPARIPLPQELGNHIAMENELFIRIYCLLDPHHARFIVGLFNRAREISRTENTLIASKIQKMSMHVTLDTLEQLVARSKDLPDVEALLIDIKRSIDECPRAAYWLLQWVGKRPLLLRNLIAKSPNSVVRVGFSKLLVTALSRLQDRLADVDSDSELQSEYNQEYLSMLEKVVGIMVIMWSTLHFYSRAWDDYFEVLVEIANLGPYEVETLLEHGFLLRCLEMVWLDRHDSRRLKEVYPAYVRLIEKGRKFSHYKLTELLAIFLENVDIGAEPVRSGESRRREDGKLIISYAESELVLSLGDKRELSFLKKVIEQQENVDAARKIFTIFLDTTPTIDGLMDSIVHMLEEGLAVEPASLASPFLEITLLFCSIVPDIDRVRSLIEFAAKSVDSINEAGGRDHVTFIQTIATLNNSAILEKDELFFLSLVLEMAPYWAPTLLHYDDRLVRNSAFEYLQEILFSKNLEDATETTRQFYQRTGRQLEQACVDKLHTTYLTTSNTQTVVDASTVEIIQYVIKLCIEKYFDEENIEGDRAIIERAGAVLASLEQYTVEMPEDVGSGPDFPSDAWEDNSVIASDSEIGLATSP</sequence>
<dbReference type="OMA" id="FSAIQCE"/>
<feature type="compositionally biased region" description="Low complexity" evidence="1">
    <location>
        <begin position="9"/>
        <end position="29"/>
    </location>
</feature>
<dbReference type="HOGENOM" id="CLU_228178_0_0_1"/>
<dbReference type="CDD" id="cd02659">
    <property type="entry name" value="peptidase_C19C"/>
    <property type="match status" value="1"/>
</dbReference>
<dbReference type="PROSITE" id="PS00973">
    <property type="entry name" value="USP_2"/>
    <property type="match status" value="1"/>
</dbReference>
<dbReference type="GO" id="GO:0016579">
    <property type="term" value="P:protein deubiquitination"/>
    <property type="evidence" value="ECO:0007669"/>
    <property type="project" value="InterPro"/>
</dbReference>
<organism evidence="4">
    <name type="scientific">Arthroderma gypseum (strain ATCC MYA-4604 / CBS 118893)</name>
    <name type="common">Microsporum gypseum</name>
    <dbReference type="NCBI Taxonomy" id="535722"/>
    <lineage>
        <taxon>Eukaryota</taxon>
        <taxon>Fungi</taxon>
        <taxon>Dikarya</taxon>
        <taxon>Ascomycota</taxon>
        <taxon>Pezizomycotina</taxon>
        <taxon>Eurotiomycetes</taxon>
        <taxon>Eurotiomycetidae</taxon>
        <taxon>Onygenales</taxon>
        <taxon>Arthrodermataceae</taxon>
        <taxon>Nannizzia</taxon>
    </lineage>
</organism>
<dbReference type="GO" id="GO:0005829">
    <property type="term" value="C:cytosol"/>
    <property type="evidence" value="ECO:0007669"/>
    <property type="project" value="TreeGrafter"/>
</dbReference>
<evidence type="ECO:0000259" key="2">
    <source>
        <dbReference type="PROSITE" id="PS50235"/>
    </source>
</evidence>
<dbReference type="InParanoid" id="E4UQ90"/>
<accession>E4UQ90</accession>
<proteinExistence type="predicted"/>
<protein>
    <submittedName>
        <fullName evidence="3">Ubiquitin carboxyl-terminal hydrolase 47</fullName>
    </submittedName>
</protein>
<evidence type="ECO:0000256" key="1">
    <source>
        <dbReference type="SAM" id="MobiDB-lite"/>
    </source>
</evidence>
<dbReference type="Pfam" id="PF00443">
    <property type="entry name" value="UCH"/>
    <property type="match status" value="1"/>
</dbReference>
<reference evidence="4" key="1">
    <citation type="journal article" date="2012" name="MBio">
        <title>Comparative genome analysis of Trichophyton rubrum and related dermatophytes reveals candidate genes involved in infection.</title>
        <authorList>
            <person name="Martinez D.A."/>
            <person name="Oliver B.G."/>
            <person name="Graeser Y."/>
            <person name="Goldberg J.M."/>
            <person name="Li W."/>
            <person name="Martinez-Rossi N.M."/>
            <person name="Monod M."/>
            <person name="Shelest E."/>
            <person name="Barton R.C."/>
            <person name="Birch E."/>
            <person name="Brakhage A.A."/>
            <person name="Chen Z."/>
            <person name="Gurr S.J."/>
            <person name="Heiman D."/>
            <person name="Heitman J."/>
            <person name="Kosti I."/>
            <person name="Rossi A."/>
            <person name="Saif S."/>
            <person name="Samalova M."/>
            <person name="Saunders C.W."/>
            <person name="Shea T."/>
            <person name="Summerbell R.C."/>
            <person name="Xu J."/>
            <person name="Young S."/>
            <person name="Zeng Q."/>
            <person name="Birren B.W."/>
            <person name="Cuomo C.A."/>
            <person name="White T.C."/>
        </authorList>
    </citation>
    <scope>NUCLEOTIDE SEQUENCE [LARGE SCALE GENOMIC DNA]</scope>
    <source>
        <strain evidence="4">ATCC MYA-4604 / CBS 118893</strain>
    </source>
</reference>
<dbReference type="OrthoDB" id="420187at2759"/>
<keyword evidence="4" id="KW-1185">Reference proteome</keyword>
<dbReference type="Proteomes" id="UP000002669">
    <property type="component" value="Unassembled WGS sequence"/>
</dbReference>
<dbReference type="GeneID" id="10029953"/>
<dbReference type="FunFam" id="3.90.70.10:FF:000136">
    <property type="entry name" value="Ubiquitin C-terminal hydrolase, putative"/>
    <property type="match status" value="1"/>
</dbReference>
<feature type="domain" description="USP" evidence="2">
    <location>
        <begin position="1739"/>
        <end position="2067"/>
    </location>
</feature>
<gene>
    <name evidence="3" type="ORF">MGYG_02184</name>
</gene>
<dbReference type="Gene3D" id="3.90.70.10">
    <property type="entry name" value="Cysteine proteinases"/>
    <property type="match status" value="1"/>
</dbReference>
<dbReference type="InterPro" id="IPR038765">
    <property type="entry name" value="Papain-like_cys_pep_sf"/>
</dbReference>
<dbReference type="PANTHER" id="PTHR24006:SF827">
    <property type="entry name" value="UBIQUITIN CARBOXYL-TERMINAL HYDROLASE 34"/>
    <property type="match status" value="1"/>
</dbReference>
<dbReference type="InterPro" id="IPR021905">
    <property type="entry name" value="DUF3517"/>
</dbReference>
<dbReference type="GO" id="GO:0004843">
    <property type="term" value="F:cysteine-type deubiquitinase activity"/>
    <property type="evidence" value="ECO:0007669"/>
    <property type="project" value="InterPro"/>
</dbReference>
<dbReference type="GO" id="GO:0005634">
    <property type="term" value="C:nucleus"/>
    <property type="evidence" value="ECO:0007669"/>
    <property type="project" value="TreeGrafter"/>
</dbReference>
<dbReference type="PROSITE" id="PS50235">
    <property type="entry name" value="USP_3"/>
    <property type="match status" value="1"/>
</dbReference>
<dbReference type="InterPro" id="IPR028889">
    <property type="entry name" value="USP"/>
</dbReference>
<dbReference type="SUPFAM" id="SSF54001">
    <property type="entry name" value="Cysteine proteinases"/>
    <property type="match status" value="1"/>
</dbReference>
<evidence type="ECO:0000313" key="4">
    <source>
        <dbReference type="Proteomes" id="UP000002669"/>
    </source>
</evidence>
<dbReference type="Pfam" id="PF12030">
    <property type="entry name" value="DUF3517"/>
    <property type="match status" value="1"/>
</dbReference>
<dbReference type="InterPro" id="IPR018200">
    <property type="entry name" value="USP_CS"/>
</dbReference>
<dbReference type="RefSeq" id="XP_003174654.1">
    <property type="nucleotide sequence ID" value="XM_003174606.1"/>
</dbReference>
<dbReference type="PANTHER" id="PTHR24006">
    <property type="entry name" value="UBIQUITIN CARBOXYL-TERMINAL HYDROLASE"/>
    <property type="match status" value="1"/>
</dbReference>
<feature type="region of interest" description="Disordered" evidence="1">
    <location>
        <begin position="1"/>
        <end position="215"/>
    </location>
</feature>
<dbReference type="InterPro" id="IPR001394">
    <property type="entry name" value="Peptidase_C19_UCH"/>
</dbReference>
<name>E4UQ90_ARTGP</name>
<dbReference type="InterPro" id="IPR050164">
    <property type="entry name" value="Peptidase_C19"/>
</dbReference>
<keyword evidence="3" id="KW-0378">Hydrolase</keyword>
<dbReference type="STRING" id="535722.E4UQ90"/>
<feature type="compositionally biased region" description="Polar residues" evidence="1">
    <location>
        <begin position="188"/>
        <end position="201"/>
    </location>
</feature>
<dbReference type="VEuPathDB" id="FungiDB:MGYG_02184"/>
<feature type="compositionally biased region" description="Polar residues" evidence="1">
    <location>
        <begin position="87"/>
        <end position="105"/>
    </location>
</feature>
<feature type="compositionally biased region" description="Low complexity" evidence="1">
    <location>
        <begin position="50"/>
        <end position="62"/>
    </location>
</feature>
<evidence type="ECO:0000313" key="3">
    <source>
        <dbReference type="EMBL" id="EFQ99171.1"/>
    </source>
</evidence>
<dbReference type="eggNOG" id="KOG1866">
    <property type="taxonomic scope" value="Eukaryota"/>
</dbReference>
<feature type="compositionally biased region" description="Polar residues" evidence="1">
    <location>
        <begin position="30"/>
        <end position="39"/>
    </location>
</feature>